<comment type="function">
    <text evidence="8">Essential cell division protein.</text>
</comment>
<dbReference type="Proteomes" id="UP001233673">
    <property type="component" value="Unassembled WGS sequence"/>
</dbReference>
<evidence type="ECO:0000256" key="4">
    <source>
        <dbReference type="ARBA" id="ARBA00022692"/>
    </source>
</evidence>
<evidence type="ECO:0000256" key="6">
    <source>
        <dbReference type="ARBA" id="ARBA00023136"/>
    </source>
</evidence>
<comment type="similarity">
    <text evidence="8">Belongs to the FtsQ/DivIB family. FtsQ subfamily.</text>
</comment>
<dbReference type="InterPro" id="IPR034746">
    <property type="entry name" value="POTRA"/>
</dbReference>
<keyword evidence="5 8" id="KW-1133">Transmembrane helix</keyword>
<protein>
    <recommendedName>
        <fullName evidence="8">Cell division protein FtsQ</fullName>
    </recommendedName>
</protein>
<dbReference type="HAMAP" id="MF_00911">
    <property type="entry name" value="FtsQ_subfam"/>
    <property type="match status" value="1"/>
</dbReference>
<keyword evidence="4 8" id="KW-0812">Transmembrane</keyword>
<feature type="region of interest" description="Disordered" evidence="9">
    <location>
        <begin position="1"/>
        <end position="47"/>
    </location>
</feature>
<evidence type="ECO:0000313" key="12">
    <source>
        <dbReference type="Proteomes" id="UP001233673"/>
    </source>
</evidence>
<feature type="transmembrane region" description="Helical" evidence="8">
    <location>
        <begin position="50"/>
        <end position="73"/>
    </location>
</feature>
<evidence type="ECO:0000256" key="8">
    <source>
        <dbReference type="HAMAP-Rule" id="MF_00911"/>
    </source>
</evidence>
<evidence type="ECO:0000256" key="2">
    <source>
        <dbReference type="ARBA" id="ARBA00022475"/>
    </source>
</evidence>
<dbReference type="InterPro" id="IPR013685">
    <property type="entry name" value="POTRA_FtsQ_type"/>
</dbReference>
<dbReference type="PROSITE" id="PS51779">
    <property type="entry name" value="POTRA"/>
    <property type="match status" value="1"/>
</dbReference>
<keyword evidence="12" id="KW-1185">Reference proteome</keyword>
<dbReference type="PANTHER" id="PTHR37820:SF1">
    <property type="entry name" value="CELL DIVISION PROTEIN FTSQ"/>
    <property type="match status" value="1"/>
</dbReference>
<accession>A0ABT9IF94</accession>
<feature type="domain" description="POTRA" evidence="10">
    <location>
        <begin position="72"/>
        <end position="140"/>
    </location>
</feature>
<name>A0ABT9IF94_9ACTN</name>
<dbReference type="Pfam" id="PF08478">
    <property type="entry name" value="POTRA_1"/>
    <property type="match status" value="1"/>
</dbReference>
<comment type="subcellular location">
    <subcellularLocation>
        <location evidence="8">Cell membrane</location>
        <topology evidence="8">Single-pass type II membrane protein</topology>
    </subcellularLocation>
    <subcellularLocation>
        <location evidence="1">Membrane</location>
    </subcellularLocation>
    <text evidence="8">Localizes to the division septum.</text>
</comment>
<keyword evidence="7 8" id="KW-0131">Cell cycle</keyword>
<keyword evidence="3 8" id="KW-0132">Cell division</keyword>
<gene>
    <name evidence="8" type="primary">ftsQ</name>
    <name evidence="11" type="ORF">QOZ88_16575</name>
</gene>
<evidence type="ECO:0000256" key="1">
    <source>
        <dbReference type="ARBA" id="ARBA00004370"/>
    </source>
</evidence>
<dbReference type="InterPro" id="IPR050487">
    <property type="entry name" value="FtsQ_DivIB"/>
</dbReference>
<sequence length="271" mass="28768">MNRTGSTTRDRSRRGRGPADRRSADRRGTRVTPLPDRRPARKRTRHRRSLQVAAALTVVAAIGWLLWLGPWLAVRAVQVDGTATLTADRVREVAQVPEGVPLLRVDLDAVEDRVARLPQVRGVEAARGWPDRIVITVAERVPVAVVGSPGRRSLVDAEGVLIDSVTGDAPRGVVPLTVDDPAPADPATMAGIAAIRALPEQLRADVVEVAAPDAQSITLTLADGTVVVWGGAEESATKGQVLVALLDRIADGELEPADLVDVSAPDAVVLR</sequence>
<dbReference type="Pfam" id="PF03799">
    <property type="entry name" value="FtsQ_DivIB_C"/>
    <property type="match status" value="1"/>
</dbReference>
<dbReference type="RefSeq" id="WP_306000832.1">
    <property type="nucleotide sequence ID" value="NZ_JASNFN010000021.1"/>
</dbReference>
<comment type="caution">
    <text evidence="11">The sequence shown here is derived from an EMBL/GenBank/DDBJ whole genome shotgun (WGS) entry which is preliminary data.</text>
</comment>
<reference evidence="12" key="1">
    <citation type="submission" date="2023-05" db="EMBL/GenBank/DDBJ databases">
        <title>Draft genome of Pseudofrankia sp. BMG5.37.</title>
        <authorList>
            <person name="Gtari M."/>
            <person name="Ghodhbane F."/>
            <person name="Sbissi I."/>
        </authorList>
    </citation>
    <scope>NUCLEOTIDE SEQUENCE [LARGE SCALE GENOMIC DNA]</scope>
    <source>
        <strain evidence="12">BMG 814</strain>
    </source>
</reference>
<evidence type="ECO:0000256" key="3">
    <source>
        <dbReference type="ARBA" id="ARBA00022618"/>
    </source>
</evidence>
<dbReference type="EMBL" id="JASNFN010000021">
    <property type="protein sequence ID" value="MDP5184250.1"/>
    <property type="molecule type" value="Genomic_DNA"/>
</dbReference>
<evidence type="ECO:0000256" key="7">
    <source>
        <dbReference type="ARBA" id="ARBA00023306"/>
    </source>
</evidence>
<evidence type="ECO:0000259" key="10">
    <source>
        <dbReference type="PROSITE" id="PS51779"/>
    </source>
</evidence>
<proteinExistence type="inferred from homology"/>
<keyword evidence="2 8" id="KW-1003">Cell membrane</keyword>
<evidence type="ECO:0000256" key="5">
    <source>
        <dbReference type="ARBA" id="ARBA00022989"/>
    </source>
</evidence>
<evidence type="ECO:0000313" key="11">
    <source>
        <dbReference type="EMBL" id="MDP5184250.1"/>
    </source>
</evidence>
<organism evidence="11 12">
    <name type="scientific">Blastococcus carthaginiensis</name>
    <dbReference type="NCBI Taxonomy" id="3050034"/>
    <lineage>
        <taxon>Bacteria</taxon>
        <taxon>Bacillati</taxon>
        <taxon>Actinomycetota</taxon>
        <taxon>Actinomycetes</taxon>
        <taxon>Geodermatophilales</taxon>
        <taxon>Geodermatophilaceae</taxon>
        <taxon>Blastococcus</taxon>
    </lineage>
</organism>
<dbReference type="PANTHER" id="PTHR37820">
    <property type="entry name" value="CELL DIVISION PROTEIN DIVIB"/>
    <property type="match status" value="1"/>
</dbReference>
<dbReference type="Gene3D" id="3.10.20.310">
    <property type="entry name" value="membrane protein fhac"/>
    <property type="match status" value="1"/>
</dbReference>
<dbReference type="InterPro" id="IPR005548">
    <property type="entry name" value="Cell_div_FtsQ/DivIB_C"/>
</dbReference>
<dbReference type="InterPro" id="IPR026579">
    <property type="entry name" value="FtsQ"/>
</dbReference>
<feature type="compositionally biased region" description="Basic and acidic residues" evidence="9">
    <location>
        <begin position="17"/>
        <end position="28"/>
    </location>
</feature>
<evidence type="ECO:0000256" key="9">
    <source>
        <dbReference type="SAM" id="MobiDB-lite"/>
    </source>
</evidence>
<keyword evidence="6 8" id="KW-0472">Membrane</keyword>